<organism evidence="2 3">
    <name type="scientific">Tanacetum coccineum</name>
    <dbReference type="NCBI Taxonomy" id="301880"/>
    <lineage>
        <taxon>Eukaryota</taxon>
        <taxon>Viridiplantae</taxon>
        <taxon>Streptophyta</taxon>
        <taxon>Embryophyta</taxon>
        <taxon>Tracheophyta</taxon>
        <taxon>Spermatophyta</taxon>
        <taxon>Magnoliopsida</taxon>
        <taxon>eudicotyledons</taxon>
        <taxon>Gunneridae</taxon>
        <taxon>Pentapetalae</taxon>
        <taxon>asterids</taxon>
        <taxon>campanulids</taxon>
        <taxon>Asterales</taxon>
        <taxon>Asteraceae</taxon>
        <taxon>Asteroideae</taxon>
        <taxon>Anthemideae</taxon>
        <taxon>Anthemidinae</taxon>
        <taxon>Tanacetum</taxon>
    </lineage>
</organism>
<proteinExistence type="predicted"/>
<protein>
    <recommendedName>
        <fullName evidence="1">Tf2-1-like SH3-like domain-containing protein</fullName>
    </recommendedName>
</protein>
<dbReference type="Proteomes" id="UP001151760">
    <property type="component" value="Unassembled WGS sequence"/>
</dbReference>
<evidence type="ECO:0000313" key="2">
    <source>
        <dbReference type="EMBL" id="GJT22156.1"/>
    </source>
</evidence>
<dbReference type="InterPro" id="IPR056924">
    <property type="entry name" value="SH3_Tf2-1"/>
</dbReference>
<accession>A0ABQ5C837</accession>
<dbReference type="PANTHER" id="PTHR46148:SF57">
    <property type="entry name" value="OS12G0499874 PROTEIN"/>
    <property type="match status" value="1"/>
</dbReference>
<dbReference type="PANTHER" id="PTHR46148">
    <property type="entry name" value="CHROMO DOMAIN-CONTAINING PROTEIN"/>
    <property type="match status" value="1"/>
</dbReference>
<evidence type="ECO:0000313" key="3">
    <source>
        <dbReference type="Proteomes" id="UP001151760"/>
    </source>
</evidence>
<evidence type="ECO:0000259" key="1">
    <source>
        <dbReference type="Pfam" id="PF24626"/>
    </source>
</evidence>
<name>A0ABQ5C837_9ASTR</name>
<gene>
    <name evidence="2" type="ORF">Tco_0892093</name>
</gene>
<dbReference type="Pfam" id="PF24626">
    <property type="entry name" value="SH3_Tf2-1"/>
    <property type="match status" value="1"/>
</dbReference>
<dbReference type="EMBL" id="BQNB010013947">
    <property type="protein sequence ID" value="GJT22156.1"/>
    <property type="molecule type" value="Genomic_DNA"/>
</dbReference>
<reference evidence="2" key="2">
    <citation type="submission" date="2022-01" db="EMBL/GenBank/DDBJ databases">
        <authorList>
            <person name="Yamashiro T."/>
            <person name="Shiraishi A."/>
            <person name="Satake H."/>
            <person name="Nakayama K."/>
        </authorList>
    </citation>
    <scope>NUCLEOTIDE SEQUENCE</scope>
</reference>
<sequence length="451" mass="50203">MGEFGLSVHRSGGSICSGVVRRGVAQSGQRICFGRFEALPEGKREWPFLLPSVETEIEDWAFSLFYREAAGVNSVSSSSPCFLPASACALPQKEAHIVTIHRDSCLWLYSNWQRDNGLIPTPMGSVKGKLMNGSEITRYSVSSFRPGWFLLGINRFTLSGLGPRLDKAVAPPSTRRESRRSTCPRVEEFDDWPSLQKIPELVDSESAGLEESGATRIFNGFESLLIPGGRPNSMEFAISQACRLSKERPVIKRAPFSVDEIRMKGIISTMLFSGLLFKISFWPAVLGGYYSFLSIEPLSLIPLVQPSSRTCTIDATEIANSIIEKIRKGATIWHQISGGVERAAVRSGKTIKKRRLFVEVSTERPLGSGKRITITEVIRFSKRGKLNPIYIRPFKIIAKVGTVAYRLELPEKLSRVHSTFYVSNLKKCLADEPLAIPSDEIQVDDKLHFIE</sequence>
<comment type="caution">
    <text evidence="2">The sequence shown here is derived from an EMBL/GenBank/DDBJ whole genome shotgun (WGS) entry which is preliminary data.</text>
</comment>
<keyword evidence="3" id="KW-1185">Reference proteome</keyword>
<reference evidence="2" key="1">
    <citation type="journal article" date="2022" name="Int. J. Mol. Sci.">
        <title>Draft Genome of Tanacetum Coccineum: Genomic Comparison of Closely Related Tanacetum-Family Plants.</title>
        <authorList>
            <person name="Yamashiro T."/>
            <person name="Shiraishi A."/>
            <person name="Nakayama K."/>
            <person name="Satake H."/>
        </authorList>
    </citation>
    <scope>NUCLEOTIDE SEQUENCE</scope>
</reference>
<feature type="domain" description="Tf2-1-like SH3-like" evidence="1">
    <location>
        <begin position="376"/>
        <end position="428"/>
    </location>
</feature>